<evidence type="ECO:0000259" key="1">
    <source>
        <dbReference type="PROSITE" id="PS51186"/>
    </source>
</evidence>
<accession>A0AAD0YZV2</accession>
<name>A0AAD0YZV2_CHRID</name>
<dbReference type="PROSITE" id="PS51186">
    <property type="entry name" value="GNAT"/>
    <property type="match status" value="1"/>
</dbReference>
<dbReference type="SUPFAM" id="SSF55729">
    <property type="entry name" value="Acyl-CoA N-acyltransferases (Nat)"/>
    <property type="match status" value="1"/>
</dbReference>
<protein>
    <submittedName>
        <fullName evidence="2">N-acetyltransferase</fullName>
    </submittedName>
</protein>
<dbReference type="RefSeq" id="WP_061084967.1">
    <property type="nucleotide sequence ID" value="NZ_CP033930.1"/>
</dbReference>
<dbReference type="Gene3D" id="3.40.630.30">
    <property type="match status" value="1"/>
</dbReference>
<evidence type="ECO:0000313" key="2">
    <source>
        <dbReference type="EMBL" id="AZB19981.1"/>
    </source>
</evidence>
<feature type="domain" description="N-acetyltransferase" evidence="1">
    <location>
        <begin position="2"/>
        <end position="158"/>
    </location>
</feature>
<dbReference type="Pfam" id="PF00583">
    <property type="entry name" value="Acetyltransf_1"/>
    <property type="match status" value="1"/>
</dbReference>
<dbReference type="GO" id="GO:0016747">
    <property type="term" value="F:acyltransferase activity, transferring groups other than amino-acyl groups"/>
    <property type="evidence" value="ECO:0007669"/>
    <property type="project" value="InterPro"/>
</dbReference>
<dbReference type="CDD" id="cd04301">
    <property type="entry name" value="NAT_SF"/>
    <property type="match status" value="1"/>
</dbReference>
<dbReference type="InterPro" id="IPR000182">
    <property type="entry name" value="GNAT_dom"/>
</dbReference>
<dbReference type="InterPro" id="IPR016181">
    <property type="entry name" value="Acyl_CoA_acyltransferase"/>
</dbReference>
<sequence length="358" mass="42315">MMQLKTFNRKELEDFISSGDFKQYDFLPITRHRAVSQINNPKASDDQTLLILAFDDEKLIGYVGCFPDYFIVDGKTVRYAWLSTLYANPAFRKKRPAKALLKRVFEEYEGRIVITEFTREAEALYNIAGAFDYVFPKEGKRYYFRTDAATIIPEKNPGTQKYKPFFKVLDAIANFFISAKNVLIKKPDFHYEILSSADQESVDFINEFPSHRTAEEINVFIENPWVLEGDKDDRYLFSSYARTFRFFWVKIFDENNKLTTCFLLQLRDGYLKIPYLFTQTDQSRIIRFLNYFIVKNKVKALTSYHTELNEAIKGSKTFPTIHERSFKREYLFHQQLLRDLPKDFNPYYQDGDGDCMMT</sequence>
<organism evidence="2 3">
    <name type="scientific">Chryseobacterium indologenes</name>
    <name type="common">Flavobacterium indologenes</name>
    <dbReference type="NCBI Taxonomy" id="253"/>
    <lineage>
        <taxon>Bacteria</taxon>
        <taxon>Pseudomonadati</taxon>
        <taxon>Bacteroidota</taxon>
        <taxon>Flavobacteriia</taxon>
        <taxon>Flavobacteriales</taxon>
        <taxon>Weeksellaceae</taxon>
        <taxon>Chryseobacterium group</taxon>
        <taxon>Chryseobacterium</taxon>
    </lineage>
</organism>
<dbReference type="Proteomes" id="UP000269015">
    <property type="component" value="Chromosome"/>
</dbReference>
<reference evidence="2 3" key="1">
    <citation type="submission" date="2018-11" db="EMBL/GenBank/DDBJ databases">
        <title>Proposal to divide the Flavobacteriaceae and reorganize its genera based on Amino Acid Identity values calculated from whole genome sequences.</title>
        <authorList>
            <person name="Nicholson A.C."/>
            <person name="Gulvik C.A."/>
            <person name="Whitney A.M."/>
            <person name="Humrighouse B.W."/>
            <person name="Bell M."/>
            <person name="Holmes B."/>
            <person name="Steigerwalt A.G."/>
            <person name="Villarma A."/>
            <person name="Sheth M."/>
            <person name="Batra D."/>
            <person name="Pryor J."/>
            <person name="Bernardet J.-F."/>
            <person name="Hugo C."/>
            <person name="Kampfer P."/>
            <person name="Newman J."/>
            <person name="McQuiston J.R."/>
        </authorList>
    </citation>
    <scope>NUCLEOTIDE SEQUENCE [LARGE SCALE GENOMIC DNA]</scope>
    <source>
        <strain evidence="2 3">H5559</strain>
    </source>
</reference>
<dbReference type="EMBL" id="CP033930">
    <property type="protein sequence ID" value="AZB19981.1"/>
    <property type="molecule type" value="Genomic_DNA"/>
</dbReference>
<evidence type="ECO:0000313" key="3">
    <source>
        <dbReference type="Proteomes" id="UP000269015"/>
    </source>
</evidence>
<gene>
    <name evidence="2" type="ORF">EG352_20570</name>
</gene>
<dbReference type="AlphaFoldDB" id="A0AAD0YZV2"/>
<proteinExistence type="predicted"/>